<dbReference type="NCBIfam" id="TIGR01681">
    <property type="entry name" value="HAD-SF-IIIC"/>
    <property type="match status" value="1"/>
</dbReference>
<reference evidence="1" key="1">
    <citation type="submission" date="2018-05" db="EMBL/GenBank/DDBJ databases">
        <authorList>
            <person name="Lanie J.A."/>
            <person name="Ng W.-L."/>
            <person name="Kazmierczak K.M."/>
            <person name="Andrzejewski T.M."/>
            <person name="Davidsen T.M."/>
            <person name="Wayne K.J."/>
            <person name="Tettelin H."/>
            <person name="Glass J.I."/>
            <person name="Rusch D."/>
            <person name="Podicherti R."/>
            <person name="Tsui H.-C.T."/>
            <person name="Winkler M.E."/>
        </authorList>
    </citation>
    <scope>NUCLEOTIDE SEQUENCE</scope>
</reference>
<protein>
    <recommendedName>
        <fullName evidence="2">FCP1 homology domain-containing protein</fullName>
    </recommendedName>
</protein>
<name>A0A382QQT7_9ZZZZ</name>
<dbReference type="Gene3D" id="3.40.50.1000">
    <property type="entry name" value="HAD superfamily/HAD-like"/>
    <property type="match status" value="1"/>
</dbReference>
<evidence type="ECO:0008006" key="2">
    <source>
        <dbReference type="Google" id="ProtNLM"/>
    </source>
</evidence>
<feature type="non-terminal residue" evidence="1">
    <location>
        <position position="329"/>
    </location>
</feature>
<dbReference type="Gene3D" id="3.40.50.1110">
    <property type="entry name" value="SGNH hydrolase"/>
    <property type="match status" value="1"/>
</dbReference>
<dbReference type="EMBL" id="UINC01115927">
    <property type="protein sequence ID" value="SVC87307.1"/>
    <property type="molecule type" value="Genomic_DNA"/>
</dbReference>
<dbReference type="InterPro" id="IPR036514">
    <property type="entry name" value="SGNH_hydro_sf"/>
</dbReference>
<dbReference type="InterPro" id="IPR010033">
    <property type="entry name" value="HAD_SF_ppase_IIIC"/>
</dbReference>
<dbReference type="AlphaFoldDB" id="A0A382QQT7"/>
<proteinExistence type="predicted"/>
<dbReference type="InterPro" id="IPR036412">
    <property type="entry name" value="HAD-like_sf"/>
</dbReference>
<gene>
    <name evidence="1" type="ORF">METZ01_LOCUS340161</name>
</gene>
<dbReference type="NCBIfam" id="TIGR01686">
    <property type="entry name" value="FkbH"/>
    <property type="match status" value="1"/>
</dbReference>
<evidence type="ECO:0000313" key="1">
    <source>
        <dbReference type="EMBL" id="SVC87307.1"/>
    </source>
</evidence>
<feature type="non-terminal residue" evidence="1">
    <location>
        <position position="1"/>
    </location>
</feature>
<dbReference type="InterPro" id="IPR023214">
    <property type="entry name" value="HAD_sf"/>
</dbReference>
<dbReference type="SUPFAM" id="SSF56784">
    <property type="entry name" value="HAD-like"/>
    <property type="match status" value="1"/>
</dbReference>
<organism evidence="1">
    <name type="scientific">marine metagenome</name>
    <dbReference type="NCBI Taxonomy" id="408172"/>
    <lineage>
        <taxon>unclassified sequences</taxon>
        <taxon>metagenomes</taxon>
        <taxon>ecological metagenomes</taxon>
    </lineage>
</organism>
<accession>A0A382QQT7</accession>
<dbReference type="InterPro" id="IPR010037">
    <property type="entry name" value="FkbH_domain"/>
</dbReference>
<sequence>EEVDVYSDSLSNLTDRVKTLLIPTWTLPAGIAGYGILERKPGTGLADLLARMNLRLAENLEKTPGAFVLDADKWMQSAGHEASNPKLWYMGKIPFGNPVFKQAVSEIKSALTGLMGEAKKIILIDLDDTLWGGIVGEEGWQNLKLGGHDPIGEAFVDFQKALKSLTRRGILLGVISKNEEQVALEAIDKHPEMILKRDDFSGWRINWCDKAGNIIELMEELKLGTQTAVFIDDHPVERARIREALPEVLVPDWPNDKMLYKECLMKLNCFNASFISREDYERTKMYQAESGRKELKKKLGSLDDWLKTLEIKVVVDEINKTNRQRASQL</sequence>